<dbReference type="RefSeq" id="XP_008717943.1">
    <property type="nucleotide sequence ID" value="XM_008719721.1"/>
</dbReference>
<sequence>MAETDNMEEEDLFADLYDNDDSAPSKDQIPAAPSAPEPVKSDSAPGYGEEPDTGHDPTSFEMDAAMHDQPTNGASDMGFDGAATKKDVEPGIQMKEDG</sequence>
<evidence type="ECO:0000313" key="2">
    <source>
        <dbReference type="EMBL" id="ETN39158.1"/>
    </source>
</evidence>
<protein>
    <submittedName>
        <fullName evidence="2">Uncharacterized protein</fullName>
    </submittedName>
</protein>
<organism evidence="2 3">
    <name type="scientific">Cyphellophora europaea (strain CBS 101466)</name>
    <name type="common">Phialophora europaea</name>
    <dbReference type="NCBI Taxonomy" id="1220924"/>
    <lineage>
        <taxon>Eukaryota</taxon>
        <taxon>Fungi</taxon>
        <taxon>Dikarya</taxon>
        <taxon>Ascomycota</taxon>
        <taxon>Pezizomycotina</taxon>
        <taxon>Eurotiomycetes</taxon>
        <taxon>Chaetothyriomycetidae</taxon>
        <taxon>Chaetothyriales</taxon>
        <taxon>Cyphellophoraceae</taxon>
        <taxon>Cyphellophora</taxon>
    </lineage>
</organism>
<dbReference type="Proteomes" id="UP000030752">
    <property type="component" value="Unassembled WGS sequence"/>
</dbReference>
<name>W2RTS5_CYPE1</name>
<dbReference type="OrthoDB" id="3872446at2759"/>
<dbReference type="VEuPathDB" id="FungiDB:HMPREF1541_05381"/>
<proteinExistence type="predicted"/>
<dbReference type="HOGENOM" id="CLU_148173_0_0_1"/>
<accession>W2RTS5</accession>
<evidence type="ECO:0000256" key="1">
    <source>
        <dbReference type="SAM" id="MobiDB-lite"/>
    </source>
</evidence>
<dbReference type="GeneID" id="19972720"/>
<keyword evidence="3" id="KW-1185">Reference proteome</keyword>
<dbReference type="EMBL" id="KB822721">
    <property type="protein sequence ID" value="ETN39158.1"/>
    <property type="molecule type" value="Genomic_DNA"/>
</dbReference>
<feature type="region of interest" description="Disordered" evidence="1">
    <location>
        <begin position="1"/>
        <end position="98"/>
    </location>
</feature>
<dbReference type="InParanoid" id="W2RTS5"/>
<gene>
    <name evidence="2" type="ORF">HMPREF1541_05381</name>
</gene>
<evidence type="ECO:0000313" key="3">
    <source>
        <dbReference type="Proteomes" id="UP000030752"/>
    </source>
</evidence>
<dbReference type="AlphaFoldDB" id="W2RTS5"/>
<reference evidence="2 3" key="1">
    <citation type="submission" date="2013-03" db="EMBL/GenBank/DDBJ databases">
        <title>The Genome Sequence of Phialophora europaea CBS 101466.</title>
        <authorList>
            <consortium name="The Broad Institute Genomics Platform"/>
            <person name="Cuomo C."/>
            <person name="de Hoog S."/>
            <person name="Gorbushina A."/>
            <person name="Walker B."/>
            <person name="Young S.K."/>
            <person name="Zeng Q."/>
            <person name="Gargeya S."/>
            <person name="Fitzgerald M."/>
            <person name="Haas B."/>
            <person name="Abouelleil A."/>
            <person name="Allen A.W."/>
            <person name="Alvarado L."/>
            <person name="Arachchi H.M."/>
            <person name="Berlin A.M."/>
            <person name="Chapman S.B."/>
            <person name="Gainer-Dewar J."/>
            <person name="Goldberg J."/>
            <person name="Griggs A."/>
            <person name="Gujja S."/>
            <person name="Hansen M."/>
            <person name="Howarth C."/>
            <person name="Imamovic A."/>
            <person name="Ireland A."/>
            <person name="Larimer J."/>
            <person name="McCowan C."/>
            <person name="Murphy C."/>
            <person name="Pearson M."/>
            <person name="Poon T.W."/>
            <person name="Priest M."/>
            <person name="Roberts A."/>
            <person name="Saif S."/>
            <person name="Shea T."/>
            <person name="Sisk P."/>
            <person name="Sykes S."/>
            <person name="Wortman J."/>
            <person name="Nusbaum C."/>
            <person name="Birren B."/>
        </authorList>
    </citation>
    <scope>NUCLEOTIDE SEQUENCE [LARGE SCALE GENOMIC DNA]</scope>
    <source>
        <strain evidence="2 3">CBS 101466</strain>
    </source>
</reference>
<feature type="compositionally biased region" description="Acidic residues" evidence="1">
    <location>
        <begin position="1"/>
        <end position="21"/>
    </location>
</feature>
<dbReference type="eggNOG" id="ENOG502RB3Z">
    <property type="taxonomic scope" value="Eukaryota"/>
</dbReference>
<feature type="compositionally biased region" description="Basic and acidic residues" evidence="1">
    <location>
        <begin position="83"/>
        <end position="98"/>
    </location>
</feature>